<dbReference type="Gene3D" id="3.90.1140.10">
    <property type="entry name" value="Cyclic phosphodiesterase"/>
    <property type="match status" value="1"/>
</dbReference>
<sequence>MDSHYFIGIKVPEDVRKELSRRSESLKQHIDYKQWTHSEDFHITLAFLGASDEKTIHTLIDIINKEKIAINPFMIKLEGIGGFGHPEHPRVLYGDIEKNEPLSALKRKIDNSVRSCGFKVESRPYHPHITLTKRWVGPKSGSLNEILQWTEPKPVSWSCNEFMLFRIELNKAPKYNPIEIWPLG</sequence>
<dbReference type="InterPro" id="IPR004175">
    <property type="entry name" value="RNA_CPDase"/>
</dbReference>
<dbReference type="RefSeq" id="WP_155219818.1">
    <property type="nucleotide sequence ID" value="NZ_WNHB01000017.1"/>
</dbReference>
<accession>A0A6N8CS76</accession>
<evidence type="ECO:0000256" key="1">
    <source>
        <dbReference type="ARBA" id="ARBA00022801"/>
    </source>
</evidence>
<reference evidence="3 4" key="1">
    <citation type="submission" date="2019-11" db="EMBL/GenBank/DDBJ databases">
        <title>Terrilactibacillus tamarindus sp. nov. BCM23-1 isolated from bark of Tamarindus indica.</title>
        <authorList>
            <person name="Kingkaew E."/>
            <person name="Tanasupawat S."/>
        </authorList>
    </citation>
    <scope>NUCLEOTIDE SEQUENCE [LARGE SCALE GENOMIC DNA]</scope>
    <source>
        <strain evidence="3 4">BCM23-1</strain>
    </source>
</reference>
<dbReference type="OrthoDB" id="9789350at2"/>
<comment type="function">
    <text evidence="2">Hydrolyzes RNA 2',3'-cyclic phosphodiester to an RNA 2'-phosphomonoester.</text>
</comment>
<keyword evidence="1 2" id="KW-0378">Hydrolase</keyword>
<comment type="catalytic activity">
    <reaction evidence="2">
        <text>a 3'-end 2',3'-cyclophospho-ribonucleotide-RNA + H2O = a 3'-end 2'-phospho-ribonucleotide-RNA + H(+)</text>
        <dbReference type="Rhea" id="RHEA:11828"/>
        <dbReference type="Rhea" id="RHEA-COMP:10464"/>
        <dbReference type="Rhea" id="RHEA-COMP:17353"/>
        <dbReference type="ChEBI" id="CHEBI:15377"/>
        <dbReference type="ChEBI" id="CHEBI:15378"/>
        <dbReference type="ChEBI" id="CHEBI:83064"/>
        <dbReference type="ChEBI" id="CHEBI:173113"/>
        <dbReference type="EC" id="3.1.4.58"/>
    </reaction>
</comment>
<evidence type="ECO:0000256" key="2">
    <source>
        <dbReference type="HAMAP-Rule" id="MF_01940"/>
    </source>
</evidence>
<proteinExistence type="inferred from homology"/>
<dbReference type="HAMAP" id="MF_01940">
    <property type="entry name" value="RNA_CPDase"/>
    <property type="match status" value="1"/>
</dbReference>
<dbReference type="EMBL" id="WNHB01000017">
    <property type="protein sequence ID" value="MTT32540.1"/>
    <property type="molecule type" value="Genomic_DNA"/>
</dbReference>
<evidence type="ECO:0000313" key="3">
    <source>
        <dbReference type="EMBL" id="MTT32540.1"/>
    </source>
</evidence>
<dbReference type="PANTHER" id="PTHR35561">
    <property type="entry name" value="RNA 2',3'-CYCLIC PHOSPHODIESTERASE"/>
    <property type="match status" value="1"/>
</dbReference>
<gene>
    <name evidence="3" type="primary">thpR</name>
    <name evidence="3" type="ORF">GMB86_11030</name>
</gene>
<dbReference type="GO" id="GO:0008664">
    <property type="term" value="F:RNA 2',3'-cyclic 3'-phosphodiesterase activity"/>
    <property type="evidence" value="ECO:0007669"/>
    <property type="project" value="UniProtKB-EC"/>
</dbReference>
<dbReference type="Pfam" id="PF13563">
    <property type="entry name" value="2_5_RNA_ligase2"/>
    <property type="match status" value="1"/>
</dbReference>
<comment type="caution">
    <text evidence="3">The sequence shown here is derived from an EMBL/GenBank/DDBJ whole genome shotgun (WGS) entry which is preliminary data.</text>
</comment>
<dbReference type="PANTHER" id="PTHR35561:SF1">
    <property type="entry name" value="RNA 2',3'-CYCLIC PHOSPHODIESTERASE"/>
    <property type="match status" value="1"/>
</dbReference>
<dbReference type="SUPFAM" id="SSF55144">
    <property type="entry name" value="LigT-like"/>
    <property type="match status" value="1"/>
</dbReference>
<feature type="short sequence motif" description="HXTX 1" evidence="2">
    <location>
        <begin position="42"/>
        <end position="45"/>
    </location>
</feature>
<name>A0A6N8CS76_9BACI</name>
<dbReference type="EC" id="3.1.4.58" evidence="2"/>
<dbReference type="InterPro" id="IPR009097">
    <property type="entry name" value="Cyclic_Pdiesterase"/>
</dbReference>
<keyword evidence="4" id="KW-1185">Reference proteome</keyword>
<dbReference type="GO" id="GO:0004113">
    <property type="term" value="F:2',3'-cyclic-nucleotide 3'-phosphodiesterase activity"/>
    <property type="evidence" value="ECO:0007669"/>
    <property type="project" value="InterPro"/>
</dbReference>
<dbReference type="NCBIfam" id="TIGR02258">
    <property type="entry name" value="2_5_ligase"/>
    <property type="match status" value="1"/>
</dbReference>
<evidence type="ECO:0000313" key="4">
    <source>
        <dbReference type="Proteomes" id="UP000440978"/>
    </source>
</evidence>
<organism evidence="3 4">
    <name type="scientific">Terrilactibacillus tamarindi</name>
    <dbReference type="NCBI Taxonomy" id="2599694"/>
    <lineage>
        <taxon>Bacteria</taxon>
        <taxon>Bacillati</taxon>
        <taxon>Bacillota</taxon>
        <taxon>Bacilli</taxon>
        <taxon>Bacillales</taxon>
        <taxon>Bacillaceae</taxon>
        <taxon>Terrilactibacillus</taxon>
    </lineage>
</organism>
<feature type="short sequence motif" description="HXTX 2" evidence="2">
    <location>
        <begin position="128"/>
        <end position="131"/>
    </location>
</feature>
<protein>
    <recommendedName>
        <fullName evidence="2">RNA 2',3'-cyclic phosphodiesterase</fullName>
        <shortName evidence="2">RNA 2',3'-CPDase</shortName>
        <ecNumber evidence="2">3.1.4.58</ecNumber>
    </recommendedName>
</protein>
<feature type="active site" description="Proton acceptor" evidence="2">
    <location>
        <position position="128"/>
    </location>
</feature>
<dbReference type="Proteomes" id="UP000440978">
    <property type="component" value="Unassembled WGS sequence"/>
</dbReference>
<dbReference type="AlphaFoldDB" id="A0A6N8CS76"/>
<comment type="similarity">
    <text evidence="2">Belongs to the 2H phosphoesterase superfamily. ThpR family.</text>
</comment>
<feature type="active site" description="Proton donor" evidence="2">
    <location>
        <position position="42"/>
    </location>
</feature>